<dbReference type="GO" id="GO:0015020">
    <property type="term" value="F:glucuronosyltransferase activity"/>
    <property type="evidence" value="ECO:0007669"/>
    <property type="project" value="TreeGrafter"/>
</dbReference>
<dbReference type="PANTHER" id="PTHR12270:SF25">
    <property type="entry name" value="GLYCOSYLTRANSFERASE-LIKE PROTEIN LARGE"/>
    <property type="match status" value="1"/>
</dbReference>
<evidence type="ECO:0000256" key="5">
    <source>
        <dbReference type="ARBA" id="ARBA00023136"/>
    </source>
</evidence>
<dbReference type="InParanoid" id="A0A067MA89"/>
<accession>A0A067MA89</accession>
<evidence type="ECO:0000256" key="6">
    <source>
        <dbReference type="ARBA" id="ARBA00023180"/>
    </source>
</evidence>
<dbReference type="Pfam" id="PF13896">
    <property type="entry name" value="Glyco_transf_49"/>
    <property type="match status" value="2"/>
</dbReference>
<dbReference type="GO" id="GO:0042285">
    <property type="term" value="F:xylosyltransferase activity"/>
    <property type="evidence" value="ECO:0007669"/>
    <property type="project" value="TreeGrafter"/>
</dbReference>
<dbReference type="GO" id="GO:0035269">
    <property type="term" value="P:protein O-linked glycosylation via mannose"/>
    <property type="evidence" value="ECO:0007669"/>
    <property type="project" value="TreeGrafter"/>
</dbReference>
<keyword evidence="3" id="KW-0735">Signal-anchor</keyword>
<reference evidence="8" key="1">
    <citation type="journal article" date="2014" name="Proc. Natl. Acad. Sci. U.S.A.">
        <title>Extensive sampling of basidiomycete genomes demonstrates inadequacy of the white-rot/brown-rot paradigm for wood decay fungi.</title>
        <authorList>
            <person name="Riley R."/>
            <person name="Salamov A.A."/>
            <person name="Brown D.W."/>
            <person name="Nagy L.G."/>
            <person name="Floudas D."/>
            <person name="Held B.W."/>
            <person name="Levasseur A."/>
            <person name="Lombard V."/>
            <person name="Morin E."/>
            <person name="Otillar R."/>
            <person name="Lindquist E.A."/>
            <person name="Sun H."/>
            <person name="LaButti K.M."/>
            <person name="Schmutz J."/>
            <person name="Jabbour D."/>
            <person name="Luo H."/>
            <person name="Baker S.E."/>
            <person name="Pisabarro A.G."/>
            <person name="Walton J.D."/>
            <person name="Blanchette R.A."/>
            <person name="Henrissat B."/>
            <person name="Martin F."/>
            <person name="Cullen D."/>
            <person name="Hibbett D.S."/>
            <person name="Grigoriev I.V."/>
        </authorList>
    </citation>
    <scope>NUCLEOTIDE SEQUENCE [LARGE SCALE GENOMIC DNA]</scope>
    <source>
        <strain evidence="8">FD-172 SS1</strain>
    </source>
</reference>
<evidence type="ECO:0000256" key="4">
    <source>
        <dbReference type="ARBA" id="ARBA00022989"/>
    </source>
</evidence>
<dbReference type="STRING" id="930990.A0A067MA89"/>
<evidence type="ECO:0000256" key="3">
    <source>
        <dbReference type="ARBA" id="ARBA00022968"/>
    </source>
</evidence>
<keyword evidence="4" id="KW-1133">Transmembrane helix</keyword>
<dbReference type="GO" id="GO:0016020">
    <property type="term" value="C:membrane"/>
    <property type="evidence" value="ECO:0007669"/>
    <property type="project" value="UniProtKB-SubCell"/>
</dbReference>
<keyword evidence="5" id="KW-0472">Membrane</keyword>
<keyword evidence="8" id="KW-1185">Reference proteome</keyword>
<keyword evidence="2" id="KW-0812">Transmembrane</keyword>
<comment type="subcellular location">
    <subcellularLocation>
        <location evidence="1">Membrane</location>
        <topology evidence="1">Single-pass type II membrane protein</topology>
    </subcellularLocation>
</comment>
<dbReference type="OrthoDB" id="411524at2759"/>
<evidence type="ECO:0000256" key="1">
    <source>
        <dbReference type="ARBA" id="ARBA00004606"/>
    </source>
</evidence>
<sequence>MSEDLFISSAFAESMQPSRIVPFYYRASNTFDKEDITITTLVTSNRFKVFSELVQRYQGPISVTIHVPDHPAQRHALLDALHTLYTSTPYMSSFVDVHLVLDPFERQFNMWRNVARFFAPTDYVMMLDVDFAVCTDFRRRIRESAEVMEKLREGRTALVVPAFEFTEQRDGLNQSTFPKDKAALLELVKEKRIGMFHALWHPGHGNTDYERFYAAKPGEVYKVATYQHSYEPYVIFKKDGPPWCDERFIGYGSNKASCLFEIYLSGVSFYVLPDDFLIHQSHAYAEQIRKHERKYNTKLYTEYREEACLRFVHTDCPNLLHAAITNTPLCLFICSSHLVRFHQAGMIHTEQAHNARIECQKLRAVAKFAVEV</sequence>
<evidence type="ECO:0000313" key="8">
    <source>
        <dbReference type="Proteomes" id="UP000027195"/>
    </source>
</evidence>
<keyword evidence="7" id="KW-0808">Transferase</keyword>
<keyword evidence="6" id="KW-0325">Glycoprotein</keyword>
<dbReference type="AlphaFoldDB" id="A0A067MA89"/>
<name>A0A067MA89_BOTB1</name>
<dbReference type="Proteomes" id="UP000027195">
    <property type="component" value="Unassembled WGS sequence"/>
</dbReference>
<gene>
    <name evidence="7" type="ORF">BOTBODRAFT_138778</name>
</gene>
<dbReference type="PANTHER" id="PTHR12270">
    <property type="entry name" value="GLYCOSYLTRANSFERASE-RELATED"/>
    <property type="match status" value="1"/>
</dbReference>
<evidence type="ECO:0000256" key="2">
    <source>
        <dbReference type="ARBA" id="ARBA00022692"/>
    </source>
</evidence>
<dbReference type="HOGENOM" id="CLU_034771_2_0_1"/>
<dbReference type="EMBL" id="KL198089">
    <property type="protein sequence ID" value="KDQ08516.1"/>
    <property type="molecule type" value="Genomic_DNA"/>
</dbReference>
<dbReference type="InterPro" id="IPR051292">
    <property type="entry name" value="Xyl/GlcA_transferase"/>
</dbReference>
<evidence type="ECO:0000313" key="7">
    <source>
        <dbReference type="EMBL" id="KDQ08516.1"/>
    </source>
</evidence>
<proteinExistence type="predicted"/>
<protein>
    <submittedName>
        <fullName evidence="7">Glycosyltransferase family 49 protein</fullName>
    </submittedName>
</protein>
<organism evidence="7 8">
    <name type="scientific">Botryobasidium botryosum (strain FD-172 SS1)</name>
    <dbReference type="NCBI Taxonomy" id="930990"/>
    <lineage>
        <taxon>Eukaryota</taxon>
        <taxon>Fungi</taxon>
        <taxon>Dikarya</taxon>
        <taxon>Basidiomycota</taxon>
        <taxon>Agaricomycotina</taxon>
        <taxon>Agaricomycetes</taxon>
        <taxon>Cantharellales</taxon>
        <taxon>Botryobasidiaceae</taxon>
        <taxon>Botryobasidium</taxon>
    </lineage>
</organism>